<dbReference type="GO" id="GO:0006888">
    <property type="term" value="P:endoplasmic reticulum to Golgi vesicle-mediated transport"/>
    <property type="evidence" value="ECO:0007669"/>
    <property type="project" value="InterPro"/>
</dbReference>
<protein>
    <submittedName>
        <fullName evidence="1">Sedlin N-terminal conserved region</fullName>
    </submittedName>
</protein>
<name>A0A0K3ANA4_BABMR</name>
<dbReference type="InterPro" id="IPR011012">
    <property type="entry name" value="Longin-like_dom_sf"/>
</dbReference>
<dbReference type="CDD" id="cd14825">
    <property type="entry name" value="TRAPPC2_sedlin"/>
    <property type="match status" value="1"/>
</dbReference>
<dbReference type="KEGG" id="bmic:BMR1_03g03020"/>
<proteinExistence type="predicted"/>
<sequence>MDNTAEVAQILVLIIVGKDDKPIFIMDMSTNGVRTDPPHLAQFVAYQALDNIDEVIKTSNMLFLKQVDYFDTLAVSAYITPGHCIFLLVHRNPLINPFQITPSGNVPTPPSQESIRLFFTELHELYVRQLINPFYTPYHTSLENNKFKNRVIALSQKHLH</sequence>
<reference evidence="1 2" key="1">
    <citation type="journal article" date="2012" name="Nucleic Acids Res.">
        <title>Sequencing of the smallest Apicomplexan genome from the human pathogen Babesia microti.</title>
        <authorList>
            <person name="Cornillot E."/>
            <person name="Hadj-Kaddour K."/>
            <person name="Dassouli A."/>
            <person name="Noel B."/>
            <person name="Ranwez V."/>
            <person name="Vacherie B."/>
            <person name="Augagneur Y."/>
            <person name="Bres V."/>
            <person name="Duclos A."/>
            <person name="Randazzo S."/>
            <person name="Carcy B."/>
            <person name="Debierre-Grockiego F."/>
            <person name="Delbecq S."/>
            <person name="Moubri-Menage K."/>
            <person name="Shams-Eldin H."/>
            <person name="Usmani-Brown S."/>
            <person name="Bringaud F."/>
            <person name="Wincker P."/>
            <person name="Vivares C.P."/>
            <person name="Schwarz R.T."/>
            <person name="Schetters T.P."/>
            <person name="Krause P.J."/>
            <person name="Gorenflot A."/>
            <person name="Berry V."/>
            <person name="Barbe V."/>
            <person name="Ben Mamoun C."/>
        </authorList>
    </citation>
    <scope>NUCLEOTIDE SEQUENCE [LARGE SCALE GENOMIC DNA]</scope>
    <source>
        <strain evidence="1 2">RI</strain>
    </source>
</reference>
<dbReference type="Proteomes" id="UP000002899">
    <property type="component" value="Chromosome III"/>
</dbReference>
<reference evidence="1 2" key="2">
    <citation type="journal article" date="2013" name="PLoS ONE">
        <title>Whole genome mapping and re-organization of the nuclear and mitochondrial genomes of Babesia microti isolates.</title>
        <authorList>
            <person name="Cornillot E."/>
            <person name="Dassouli A."/>
            <person name="Garg A."/>
            <person name="Pachikara N."/>
            <person name="Randazzo S."/>
            <person name="Depoix D."/>
            <person name="Carcy B."/>
            <person name="Delbecq S."/>
            <person name="Frutos R."/>
            <person name="Silva J.C."/>
            <person name="Sutton R."/>
            <person name="Krause P.J."/>
            <person name="Mamoun C.B."/>
        </authorList>
    </citation>
    <scope>NUCLEOTIDE SEQUENCE [LARGE SCALE GENOMIC DNA]</scope>
    <source>
        <strain evidence="1 2">RI</strain>
    </source>
</reference>
<organism evidence="1 2">
    <name type="scientific">Babesia microti (strain RI)</name>
    <dbReference type="NCBI Taxonomy" id="1133968"/>
    <lineage>
        <taxon>Eukaryota</taxon>
        <taxon>Sar</taxon>
        <taxon>Alveolata</taxon>
        <taxon>Apicomplexa</taxon>
        <taxon>Aconoidasida</taxon>
        <taxon>Piroplasmida</taxon>
        <taxon>Babesiidae</taxon>
        <taxon>Babesia</taxon>
    </lineage>
</organism>
<dbReference type="AlphaFoldDB" id="A0A0K3ANA4"/>
<evidence type="ECO:0000313" key="1">
    <source>
        <dbReference type="EMBL" id="CTQ41204.1"/>
    </source>
</evidence>
<gene>
    <name evidence="1" type="ORF">BMR1_03g03020</name>
</gene>
<dbReference type="Gene3D" id="3.30.450.70">
    <property type="match status" value="1"/>
</dbReference>
<dbReference type="EMBL" id="LN871598">
    <property type="protein sequence ID" value="CTQ41204.1"/>
    <property type="molecule type" value="Genomic_DNA"/>
</dbReference>
<dbReference type="PANTHER" id="PTHR12403">
    <property type="entry name" value="TRAFFICKING PROTEIN PARTICLE COMPLEX SUBUNIT 2"/>
    <property type="match status" value="1"/>
</dbReference>
<dbReference type="GO" id="GO:0005737">
    <property type="term" value="C:cytoplasm"/>
    <property type="evidence" value="ECO:0007669"/>
    <property type="project" value="GOC"/>
</dbReference>
<dbReference type="Pfam" id="PF04628">
    <property type="entry name" value="Sedlin_N"/>
    <property type="match status" value="1"/>
</dbReference>
<dbReference type="VEuPathDB" id="PiroplasmaDB:BMR1_03g03020"/>
<reference evidence="1 2" key="3">
    <citation type="journal article" date="2016" name="Sci. Rep.">
        <title>Genome-wide diversity and gene expression profiling of Babesia microti isolates identify polymorphic genes that mediate host-pathogen interactions.</title>
        <authorList>
            <person name="Silva J.C."/>
            <person name="Cornillot E."/>
            <person name="McCracken C."/>
            <person name="Usmani-Brown S."/>
            <person name="Dwivedi A."/>
            <person name="Ifeonu O.O."/>
            <person name="Crabtree J."/>
            <person name="Gotia H.T."/>
            <person name="Virji A.Z."/>
            <person name="Reynes C."/>
            <person name="Colinge J."/>
            <person name="Kumar V."/>
            <person name="Lawres L."/>
            <person name="Pazzi J.E."/>
            <person name="Pablo J.V."/>
            <person name="Hung C."/>
            <person name="Brancato J."/>
            <person name="Kumari P."/>
            <person name="Orvis J."/>
            <person name="Tretina K."/>
            <person name="Chibucos M."/>
            <person name="Ott S."/>
            <person name="Sadzewicz L."/>
            <person name="Sengamalay N."/>
            <person name="Shetty A.C."/>
            <person name="Su Q."/>
            <person name="Tallon L."/>
            <person name="Fraser C.M."/>
            <person name="Frutos R."/>
            <person name="Molina D.M."/>
            <person name="Krause P.J."/>
            <person name="Ben Mamoun C."/>
        </authorList>
    </citation>
    <scope>NUCLEOTIDE SEQUENCE [LARGE SCALE GENOMIC DNA]</scope>
    <source>
        <strain evidence="1 2">RI</strain>
    </source>
</reference>
<dbReference type="OMA" id="RYMNQFI"/>
<dbReference type="OrthoDB" id="10252102at2759"/>
<dbReference type="InterPro" id="IPR006722">
    <property type="entry name" value="Sedlin"/>
</dbReference>
<keyword evidence="2" id="KW-1185">Reference proteome</keyword>
<dbReference type="SUPFAM" id="SSF64356">
    <property type="entry name" value="SNARE-like"/>
    <property type="match status" value="1"/>
</dbReference>
<dbReference type="RefSeq" id="XP_012649215.1">
    <property type="nucleotide sequence ID" value="XM_012793761.1"/>
</dbReference>
<dbReference type="GeneID" id="24425246"/>
<evidence type="ECO:0000313" key="2">
    <source>
        <dbReference type="Proteomes" id="UP000002899"/>
    </source>
</evidence>
<accession>A0A0K3ANA4</accession>